<sequence>MEIVKTILLMLLFSFTSCLSDLIDPSSFDKNECFKNQYIITSLLFKVGTQDFEDNLYIALISCENHKGD</sequence>
<feature type="chain" id="PRO_5045461885" description="Lipoprotein" evidence="1">
    <location>
        <begin position="21"/>
        <end position="69"/>
    </location>
</feature>
<dbReference type="Proteomes" id="UP000231857">
    <property type="component" value="Unassembled WGS sequence"/>
</dbReference>
<accession>A0ABX4PFS8</accession>
<evidence type="ECO:0008006" key="4">
    <source>
        <dbReference type="Google" id="ProtNLM"/>
    </source>
</evidence>
<evidence type="ECO:0000256" key="1">
    <source>
        <dbReference type="SAM" id="SignalP"/>
    </source>
</evidence>
<feature type="signal peptide" evidence="1">
    <location>
        <begin position="1"/>
        <end position="20"/>
    </location>
</feature>
<gene>
    <name evidence="2" type="ORF">CH363_17885</name>
</gene>
<organism evidence="2 3">
    <name type="scientific">Leptospira haakeii</name>
    <dbReference type="NCBI Taxonomy" id="2023198"/>
    <lineage>
        <taxon>Bacteria</taxon>
        <taxon>Pseudomonadati</taxon>
        <taxon>Spirochaetota</taxon>
        <taxon>Spirochaetia</taxon>
        <taxon>Leptospirales</taxon>
        <taxon>Leptospiraceae</taxon>
        <taxon>Leptospira</taxon>
    </lineage>
</organism>
<name>A0ABX4PFS8_9LEPT</name>
<keyword evidence="3" id="KW-1185">Reference proteome</keyword>
<comment type="caution">
    <text evidence="2">The sequence shown here is derived from an EMBL/GenBank/DDBJ whole genome shotgun (WGS) entry which is preliminary data.</text>
</comment>
<evidence type="ECO:0000313" key="2">
    <source>
        <dbReference type="EMBL" id="PKA14631.1"/>
    </source>
</evidence>
<dbReference type="EMBL" id="NPEI01000015">
    <property type="protein sequence ID" value="PKA14631.1"/>
    <property type="molecule type" value="Genomic_DNA"/>
</dbReference>
<evidence type="ECO:0000313" key="3">
    <source>
        <dbReference type="Proteomes" id="UP000231857"/>
    </source>
</evidence>
<reference evidence="2 3" key="1">
    <citation type="submission" date="2017-07" db="EMBL/GenBank/DDBJ databases">
        <title>Leptospira spp. isolated from tropical soils.</title>
        <authorList>
            <person name="Thibeaux R."/>
            <person name="Iraola G."/>
            <person name="Ferres I."/>
            <person name="Bierque E."/>
            <person name="Girault D."/>
            <person name="Soupe-Gilbert M.-E."/>
            <person name="Picardeau M."/>
            <person name="Goarant C."/>
        </authorList>
    </citation>
    <scope>NUCLEOTIDE SEQUENCE [LARGE SCALE GENOMIC DNA]</scope>
    <source>
        <strain evidence="2 3">ATI7-C-A2</strain>
    </source>
</reference>
<protein>
    <recommendedName>
        <fullName evidence="4">Lipoprotein</fullName>
    </recommendedName>
</protein>
<proteinExistence type="predicted"/>
<dbReference type="PROSITE" id="PS51257">
    <property type="entry name" value="PROKAR_LIPOPROTEIN"/>
    <property type="match status" value="1"/>
</dbReference>
<keyword evidence="1" id="KW-0732">Signal</keyword>